<reference evidence="3" key="1">
    <citation type="submission" date="2020-10" db="EMBL/GenBank/DDBJ databases">
        <title>Connecting structure to function with the recovery of over 1000 high-quality activated sludge metagenome-assembled genomes encoding full-length rRNA genes using long-read sequencing.</title>
        <authorList>
            <person name="Singleton C.M."/>
            <person name="Petriglieri F."/>
            <person name="Kristensen J.M."/>
            <person name="Kirkegaard R.H."/>
            <person name="Michaelsen T.Y."/>
            <person name="Andersen M.H."/>
            <person name="Karst S.M."/>
            <person name="Dueholm M.S."/>
            <person name="Nielsen P.H."/>
            <person name="Albertsen M."/>
        </authorList>
    </citation>
    <scope>NUCLEOTIDE SEQUENCE</scope>
    <source>
        <strain evidence="3">OdNE_18-Q3-R46-58_BAT3C.305</strain>
    </source>
</reference>
<feature type="domain" description="NAD-dependent epimerase/dehydratase" evidence="1">
    <location>
        <begin position="3"/>
        <end position="188"/>
    </location>
</feature>
<evidence type="ECO:0000313" key="4">
    <source>
        <dbReference type="Proteomes" id="UP000808146"/>
    </source>
</evidence>
<dbReference type="PANTHER" id="PTHR43245">
    <property type="entry name" value="BIFUNCTIONAL POLYMYXIN RESISTANCE PROTEIN ARNA"/>
    <property type="match status" value="1"/>
</dbReference>
<dbReference type="EMBL" id="JADKBR010000028">
    <property type="protein sequence ID" value="MBK8892432.1"/>
    <property type="molecule type" value="Genomic_DNA"/>
</dbReference>
<sequence length="368" mass="40355">MRVLITGSDGFIGKNLSVRLGELDGYDVIGFDREDSLDDLAERLGRADAVVHLAGVNRPKDVKEFAESNADLTARLCDLISATGRKIPLIISSSIQADLANPYGESKRGAEVAAEALAVNAGNPVTIYRLPGVFGKWCRPNYNSVVATFCHNIANDLPIQISDPAFALNLVYVDDVVGEFIRALDAMPAGLSRGEVSPVYGITLGELAAQIEAFRNCRESLVSERVGAGLVRALYATYVSYLPPARFAYDLPKYGDERGVFVEMLKTQDSGQFSYFTAHPGITRGGHYHHTKTEKFLVIKGAARFGFRHVVTDERYEVFTSGDMPQVVETVPGWTHDITNVGDDEMVVMLWANEIFDRDRPDTIACPL</sequence>
<dbReference type="AlphaFoldDB" id="A0A9D7LR33"/>
<dbReference type="InterPro" id="IPR029303">
    <property type="entry name" value="CapF_C"/>
</dbReference>
<comment type="caution">
    <text evidence="3">The sequence shown here is derived from an EMBL/GenBank/DDBJ whole genome shotgun (WGS) entry which is preliminary data.</text>
</comment>
<evidence type="ECO:0000259" key="1">
    <source>
        <dbReference type="Pfam" id="PF01370"/>
    </source>
</evidence>
<name>A0A9D7LR33_9RHOO</name>
<dbReference type="NCBIfam" id="NF047837">
    <property type="entry name" value="UDPAcbARedWbcJ"/>
    <property type="match status" value="1"/>
</dbReference>
<dbReference type="InterPro" id="IPR011051">
    <property type="entry name" value="RmlC_Cupin_sf"/>
</dbReference>
<evidence type="ECO:0000259" key="2">
    <source>
        <dbReference type="Pfam" id="PF14667"/>
    </source>
</evidence>
<dbReference type="SUPFAM" id="SSF51182">
    <property type="entry name" value="RmlC-like cupins"/>
    <property type="match status" value="1"/>
</dbReference>
<dbReference type="CDD" id="cd07007">
    <property type="entry name" value="cupin_CapF-like_C"/>
    <property type="match status" value="1"/>
</dbReference>
<proteinExistence type="predicted"/>
<dbReference type="InterPro" id="IPR014710">
    <property type="entry name" value="RmlC-like_jellyroll"/>
</dbReference>
<dbReference type="Pfam" id="PF01370">
    <property type="entry name" value="Epimerase"/>
    <property type="match status" value="1"/>
</dbReference>
<gene>
    <name evidence="3" type="ORF">IPN75_19790</name>
</gene>
<dbReference type="InterPro" id="IPR001509">
    <property type="entry name" value="Epimerase_deHydtase"/>
</dbReference>
<dbReference type="Pfam" id="PF14667">
    <property type="entry name" value="Polysacc_synt_C"/>
    <property type="match status" value="1"/>
</dbReference>
<dbReference type="InterPro" id="IPR050177">
    <property type="entry name" value="Lipid_A_modif_metabolic_enz"/>
</dbReference>
<dbReference type="Proteomes" id="UP000808146">
    <property type="component" value="Unassembled WGS sequence"/>
</dbReference>
<evidence type="ECO:0000313" key="3">
    <source>
        <dbReference type="EMBL" id="MBK8892432.1"/>
    </source>
</evidence>
<dbReference type="Gene3D" id="2.60.120.10">
    <property type="entry name" value="Jelly Rolls"/>
    <property type="match status" value="1"/>
</dbReference>
<accession>A0A9D7LR33</accession>
<dbReference type="PANTHER" id="PTHR43245:SF55">
    <property type="entry name" value="NAD(P)-BINDING DOMAIN-CONTAINING PROTEIN"/>
    <property type="match status" value="1"/>
</dbReference>
<protein>
    <submittedName>
        <fullName evidence="3">NAD-dependent epimerase/dehydratase family protein</fullName>
    </submittedName>
</protein>
<dbReference type="Gene3D" id="3.40.50.720">
    <property type="entry name" value="NAD(P)-binding Rossmann-like Domain"/>
    <property type="match status" value="1"/>
</dbReference>
<dbReference type="SUPFAM" id="SSF51735">
    <property type="entry name" value="NAD(P)-binding Rossmann-fold domains"/>
    <property type="match status" value="1"/>
</dbReference>
<feature type="domain" description="Capsular polysaccharide assembling protein CapF C-terminal" evidence="2">
    <location>
        <begin position="255"/>
        <end position="364"/>
    </location>
</feature>
<organism evidence="3 4">
    <name type="scientific">Candidatus Dechloromonas phosphorivorans</name>
    <dbReference type="NCBI Taxonomy" id="2899244"/>
    <lineage>
        <taxon>Bacteria</taxon>
        <taxon>Pseudomonadati</taxon>
        <taxon>Pseudomonadota</taxon>
        <taxon>Betaproteobacteria</taxon>
        <taxon>Rhodocyclales</taxon>
        <taxon>Azonexaceae</taxon>
        <taxon>Dechloromonas</taxon>
    </lineage>
</organism>
<dbReference type="InterPro" id="IPR036291">
    <property type="entry name" value="NAD(P)-bd_dom_sf"/>
</dbReference>